<dbReference type="RefSeq" id="XP_004261114.1">
    <property type="nucleotide sequence ID" value="XM_004261066.1"/>
</dbReference>
<dbReference type="InterPro" id="IPR016181">
    <property type="entry name" value="Acyl_CoA_acyltransferase"/>
</dbReference>
<dbReference type="Gene3D" id="3.40.630.30">
    <property type="match status" value="1"/>
</dbReference>
<protein>
    <recommendedName>
        <fullName evidence="1">N-acetyltransferase domain-containing protein</fullName>
    </recommendedName>
</protein>
<dbReference type="KEGG" id="eiv:EIN_131920"/>
<dbReference type="AlphaFoldDB" id="A0A0A1UH00"/>
<evidence type="ECO:0000313" key="3">
    <source>
        <dbReference type="Proteomes" id="UP000014680"/>
    </source>
</evidence>
<evidence type="ECO:0000313" key="2">
    <source>
        <dbReference type="EMBL" id="ELP94343.1"/>
    </source>
</evidence>
<dbReference type="EMBL" id="KB206244">
    <property type="protein sequence ID" value="ELP94343.1"/>
    <property type="molecule type" value="Genomic_DNA"/>
</dbReference>
<sequence>MISFVRVTRSNDPMLDNLVNLLYNEFEVHQLRPLKQLKNVIDTQPNHYFTAIVFNKKVVGVIVYWKLLNSFFYIEHFAVFSEFRGEKIGQKVMDHINNTIGGLWLLEIDPIGDVVHDRLRKWYEKNKFTVTKLNHKQPPYVANEGTTPLHIMTNKPTNKLDLYLSTITKEVYQVGYKFTRE</sequence>
<dbReference type="Pfam" id="PF00583">
    <property type="entry name" value="Acetyltransf_1"/>
    <property type="match status" value="1"/>
</dbReference>
<dbReference type="OMA" id="IDTQPNH"/>
<keyword evidence="3" id="KW-1185">Reference proteome</keyword>
<dbReference type="InterPro" id="IPR000182">
    <property type="entry name" value="GNAT_dom"/>
</dbReference>
<gene>
    <name evidence="2" type="ORF">EIN_131920</name>
</gene>
<dbReference type="Proteomes" id="UP000014680">
    <property type="component" value="Unassembled WGS sequence"/>
</dbReference>
<feature type="domain" description="N-acetyltransferase" evidence="1">
    <location>
        <begin position="6"/>
        <end position="135"/>
    </location>
</feature>
<dbReference type="OrthoDB" id="32073at2759"/>
<dbReference type="PROSITE" id="PS51186">
    <property type="entry name" value="GNAT"/>
    <property type="match status" value="1"/>
</dbReference>
<proteinExistence type="predicted"/>
<organism evidence="2 3">
    <name type="scientific">Entamoeba invadens IP1</name>
    <dbReference type="NCBI Taxonomy" id="370355"/>
    <lineage>
        <taxon>Eukaryota</taxon>
        <taxon>Amoebozoa</taxon>
        <taxon>Evosea</taxon>
        <taxon>Archamoebae</taxon>
        <taxon>Mastigamoebida</taxon>
        <taxon>Entamoebidae</taxon>
        <taxon>Entamoeba</taxon>
    </lineage>
</organism>
<dbReference type="GeneID" id="14893330"/>
<evidence type="ECO:0000259" key="1">
    <source>
        <dbReference type="PROSITE" id="PS51186"/>
    </source>
</evidence>
<name>A0A0A1UH00_ENTIV</name>
<dbReference type="VEuPathDB" id="AmoebaDB:EIN_131920"/>
<reference evidence="2 3" key="1">
    <citation type="submission" date="2012-10" db="EMBL/GenBank/DDBJ databases">
        <authorList>
            <person name="Zafar N."/>
            <person name="Inman J."/>
            <person name="Hall N."/>
            <person name="Lorenzi H."/>
            <person name="Caler E."/>
        </authorList>
    </citation>
    <scope>NUCLEOTIDE SEQUENCE [LARGE SCALE GENOMIC DNA]</scope>
    <source>
        <strain evidence="2 3">IP1</strain>
    </source>
</reference>
<dbReference type="GO" id="GO:0016747">
    <property type="term" value="F:acyltransferase activity, transferring groups other than amino-acyl groups"/>
    <property type="evidence" value="ECO:0007669"/>
    <property type="project" value="InterPro"/>
</dbReference>
<dbReference type="SUPFAM" id="SSF55729">
    <property type="entry name" value="Acyl-CoA N-acyltransferases (Nat)"/>
    <property type="match status" value="1"/>
</dbReference>
<dbReference type="CDD" id="cd04301">
    <property type="entry name" value="NAT_SF"/>
    <property type="match status" value="1"/>
</dbReference>
<accession>A0A0A1UH00</accession>